<keyword evidence="3" id="KW-0597">Phosphoprotein</keyword>
<dbReference type="SMART" id="SM00387">
    <property type="entry name" value="HATPase_c"/>
    <property type="match status" value="1"/>
</dbReference>
<evidence type="ECO:0000256" key="4">
    <source>
        <dbReference type="ARBA" id="ARBA00022679"/>
    </source>
</evidence>
<keyword evidence="9" id="KW-1185">Reference proteome</keyword>
<dbReference type="SUPFAM" id="SSF55874">
    <property type="entry name" value="ATPase domain of HSP90 chaperone/DNA topoisomerase II/histidine kinase"/>
    <property type="match status" value="1"/>
</dbReference>
<protein>
    <recommendedName>
        <fullName evidence="2">histidine kinase</fullName>
        <ecNumber evidence="2">2.7.13.3</ecNumber>
    </recommendedName>
</protein>
<evidence type="ECO:0000256" key="2">
    <source>
        <dbReference type="ARBA" id="ARBA00012438"/>
    </source>
</evidence>
<evidence type="ECO:0000256" key="3">
    <source>
        <dbReference type="ARBA" id="ARBA00022553"/>
    </source>
</evidence>
<dbReference type="PROSITE" id="PS50109">
    <property type="entry name" value="HIS_KIN"/>
    <property type="match status" value="1"/>
</dbReference>
<feature type="domain" description="Histidine kinase" evidence="7">
    <location>
        <begin position="170"/>
        <end position="386"/>
    </location>
</feature>
<keyword evidence="5 8" id="KW-0418">Kinase</keyword>
<dbReference type="InterPro" id="IPR003594">
    <property type="entry name" value="HATPase_dom"/>
</dbReference>
<sequence length="395" mass="43424">MTPFSPQACALADLLEHRREHILRRWADRVRAGDLVGSNVSEPTLHDSLPDFLDQVAAALRRRSPQGVTAPAPAAAEDVAREHGRQRYRVGFDLRTLVIEYDLLREVLFDTIDESGLPLQIGDLRVLCAAFARGISEAVDQFSRERDLDLQAGAAERERVSEFERQLIAIVSHDLRSPLAAILIAAEAAARRGALDDKTGRLLVRIQTGAHRATRLINDLLDFTHERKSGRIPVRPQDVSLRALVQESIDEAATMFPERVIEYACEDPIDARVDPDRIAQVLSNLLTNALKFSPPSTVVRVTTRANGDGDAVVIEIHNWGPPIPPHRHGSIFEAFEHGDLSTQTRASLGLGLHISRQIVLAHGGTIDVCSSAECGTTFTCTLPRQSHPVPLPLSV</sequence>
<dbReference type="SUPFAM" id="SSF47384">
    <property type="entry name" value="Homodimeric domain of signal transducing histidine kinase"/>
    <property type="match status" value="1"/>
</dbReference>
<dbReference type="PANTHER" id="PTHR43711:SF1">
    <property type="entry name" value="HISTIDINE KINASE 1"/>
    <property type="match status" value="1"/>
</dbReference>
<dbReference type="CDD" id="cd00082">
    <property type="entry name" value="HisKA"/>
    <property type="match status" value="1"/>
</dbReference>
<evidence type="ECO:0000256" key="6">
    <source>
        <dbReference type="ARBA" id="ARBA00023012"/>
    </source>
</evidence>
<evidence type="ECO:0000256" key="5">
    <source>
        <dbReference type="ARBA" id="ARBA00022777"/>
    </source>
</evidence>
<dbReference type="InterPro" id="IPR004358">
    <property type="entry name" value="Sig_transdc_His_kin-like_C"/>
</dbReference>
<evidence type="ECO:0000313" key="9">
    <source>
        <dbReference type="Proteomes" id="UP001217838"/>
    </source>
</evidence>
<keyword evidence="6" id="KW-0902">Two-component regulatory system</keyword>
<dbReference type="EC" id="2.7.13.3" evidence="2"/>
<dbReference type="CDD" id="cd00075">
    <property type="entry name" value="HATPase"/>
    <property type="match status" value="1"/>
</dbReference>
<dbReference type="InterPro" id="IPR003661">
    <property type="entry name" value="HisK_dim/P_dom"/>
</dbReference>
<comment type="caution">
    <text evidence="8">The sequence shown here is derived from an EMBL/GenBank/DDBJ whole genome shotgun (WGS) entry which is preliminary data.</text>
</comment>
<dbReference type="PANTHER" id="PTHR43711">
    <property type="entry name" value="TWO-COMPONENT HISTIDINE KINASE"/>
    <property type="match status" value="1"/>
</dbReference>
<dbReference type="InterPro" id="IPR036097">
    <property type="entry name" value="HisK_dim/P_sf"/>
</dbReference>
<evidence type="ECO:0000259" key="7">
    <source>
        <dbReference type="PROSITE" id="PS50109"/>
    </source>
</evidence>
<evidence type="ECO:0000313" key="8">
    <source>
        <dbReference type="EMBL" id="MDC0670767.1"/>
    </source>
</evidence>
<proteinExistence type="predicted"/>
<dbReference type="RefSeq" id="WP_272000673.1">
    <property type="nucleotide sequence ID" value="NZ_JAQNDN010000013.1"/>
</dbReference>
<dbReference type="InterPro" id="IPR005467">
    <property type="entry name" value="His_kinase_dom"/>
</dbReference>
<dbReference type="Gene3D" id="3.30.565.10">
    <property type="entry name" value="Histidine kinase-like ATPase, C-terminal domain"/>
    <property type="match status" value="1"/>
</dbReference>
<dbReference type="GO" id="GO:0016301">
    <property type="term" value="F:kinase activity"/>
    <property type="evidence" value="ECO:0007669"/>
    <property type="project" value="UniProtKB-KW"/>
</dbReference>
<evidence type="ECO:0000256" key="1">
    <source>
        <dbReference type="ARBA" id="ARBA00000085"/>
    </source>
</evidence>
<gene>
    <name evidence="8" type="ORF">POL58_23625</name>
</gene>
<accession>A0ABT5B9J4</accession>
<dbReference type="Pfam" id="PF14361">
    <property type="entry name" value="RsbRD_N"/>
    <property type="match status" value="1"/>
</dbReference>
<organism evidence="8 9">
    <name type="scientific">Nannocystis radixulma</name>
    <dbReference type="NCBI Taxonomy" id="2995305"/>
    <lineage>
        <taxon>Bacteria</taxon>
        <taxon>Pseudomonadati</taxon>
        <taxon>Myxococcota</taxon>
        <taxon>Polyangia</taxon>
        <taxon>Nannocystales</taxon>
        <taxon>Nannocystaceae</taxon>
        <taxon>Nannocystis</taxon>
    </lineage>
</organism>
<dbReference type="Pfam" id="PF00512">
    <property type="entry name" value="HisKA"/>
    <property type="match status" value="1"/>
</dbReference>
<dbReference type="InterPro" id="IPR036890">
    <property type="entry name" value="HATPase_C_sf"/>
</dbReference>
<keyword evidence="4" id="KW-0808">Transferase</keyword>
<reference evidence="8 9" key="1">
    <citation type="submission" date="2022-11" db="EMBL/GenBank/DDBJ databases">
        <title>Minimal conservation of predation-associated metabolite biosynthetic gene clusters underscores biosynthetic potential of Myxococcota including descriptions for ten novel species: Archangium lansinium sp. nov., Myxococcus landrumus sp. nov., Nannocystis bai.</title>
        <authorList>
            <person name="Ahearne A."/>
            <person name="Stevens C."/>
            <person name="Dowd S."/>
        </authorList>
    </citation>
    <scope>NUCLEOTIDE SEQUENCE [LARGE SCALE GENOMIC DNA]</scope>
    <source>
        <strain evidence="8 9">NCELM</strain>
    </source>
</reference>
<dbReference type="Gene3D" id="1.10.287.130">
    <property type="match status" value="1"/>
</dbReference>
<dbReference type="InterPro" id="IPR050736">
    <property type="entry name" value="Sensor_HK_Regulatory"/>
</dbReference>
<name>A0ABT5B9J4_9BACT</name>
<dbReference type="Proteomes" id="UP001217838">
    <property type="component" value="Unassembled WGS sequence"/>
</dbReference>
<dbReference type="Pfam" id="PF02518">
    <property type="entry name" value="HATPase_c"/>
    <property type="match status" value="1"/>
</dbReference>
<dbReference type="SMART" id="SM00388">
    <property type="entry name" value="HisKA"/>
    <property type="match status" value="1"/>
</dbReference>
<dbReference type="EMBL" id="JAQNDN010000013">
    <property type="protein sequence ID" value="MDC0670767.1"/>
    <property type="molecule type" value="Genomic_DNA"/>
</dbReference>
<dbReference type="InterPro" id="IPR025751">
    <property type="entry name" value="RsbRD_N_dom"/>
</dbReference>
<dbReference type="PRINTS" id="PR00344">
    <property type="entry name" value="BCTRLSENSOR"/>
</dbReference>
<comment type="catalytic activity">
    <reaction evidence="1">
        <text>ATP + protein L-histidine = ADP + protein N-phospho-L-histidine.</text>
        <dbReference type="EC" id="2.7.13.3"/>
    </reaction>
</comment>